<organism evidence="2 3">
    <name type="scientific">Candidatus Curtissbacteria bacterium RIFCSPHIGHO2_01_FULL_41_11</name>
    <dbReference type="NCBI Taxonomy" id="1797711"/>
    <lineage>
        <taxon>Bacteria</taxon>
        <taxon>Candidatus Curtissiibacteriota</taxon>
    </lineage>
</organism>
<dbReference type="AlphaFoldDB" id="A0A1F5G529"/>
<keyword evidence="1" id="KW-0812">Transmembrane</keyword>
<comment type="caution">
    <text evidence="2">The sequence shown here is derived from an EMBL/GenBank/DDBJ whole genome shotgun (WGS) entry which is preliminary data.</text>
</comment>
<keyword evidence="1" id="KW-0472">Membrane</keyword>
<evidence type="ECO:0000313" key="2">
    <source>
        <dbReference type="EMBL" id="OGD86915.1"/>
    </source>
</evidence>
<sequence length="342" mass="37174">MSTLTEAAIFSKKASIWLAISVVVLIFLMIFFGVAGSIKNALFPAPPLPATVAFGKLPRMDLSEGYKSASSTTYSLETVSGDLPVLPGGAKVFEISANVLSFGSIEDLKTKASRIGFSGQSEEIAGKVKFTDPQDSNRVLLMESVTGNFTLRSNYATDQSIITSKPQSLEDAIEKASRFLLEFGLLEIEFPAEKIKTEFIRIDGNSLTKVQSLSAANLVQVDFFRGDLDKLAVIWPRDTSALTSVLVSQLKVVSADLNLQPIKKDSFASYPLKGVSKAFEDLKAGNAAFVRPIKNSDITIVDVKLGYVESSKNAEYLEPVYLFLGQDDQIGYVPAVSDLWLK</sequence>
<keyword evidence="1" id="KW-1133">Transmembrane helix</keyword>
<name>A0A1F5G529_9BACT</name>
<gene>
    <name evidence="2" type="ORF">A2870_00310</name>
</gene>
<dbReference type="EMBL" id="MFAZ01000026">
    <property type="protein sequence ID" value="OGD86915.1"/>
    <property type="molecule type" value="Genomic_DNA"/>
</dbReference>
<accession>A0A1F5G529</accession>
<reference evidence="2 3" key="1">
    <citation type="journal article" date="2016" name="Nat. Commun.">
        <title>Thousands of microbial genomes shed light on interconnected biogeochemical processes in an aquifer system.</title>
        <authorList>
            <person name="Anantharaman K."/>
            <person name="Brown C.T."/>
            <person name="Hug L.A."/>
            <person name="Sharon I."/>
            <person name="Castelle C.J."/>
            <person name="Probst A.J."/>
            <person name="Thomas B.C."/>
            <person name="Singh A."/>
            <person name="Wilkins M.J."/>
            <person name="Karaoz U."/>
            <person name="Brodie E.L."/>
            <person name="Williams K.H."/>
            <person name="Hubbard S.S."/>
            <person name="Banfield J.F."/>
        </authorList>
    </citation>
    <scope>NUCLEOTIDE SEQUENCE [LARGE SCALE GENOMIC DNA]</scope>
</reference>
<protein>
    <submittedName>
        <fullName evidence="2">Uncharacterized protein</fullName>
    </submittedName>
</protein>
<evidence type="ECO:0000256" key="1">
    <source>
        <dbReference type="SAM" id="Phobius"/>
    </source>
</evidence>
<feature type="transmembrane region" description="Helical" evidence="1">
    <location>
        <begin position="16"/>
        <end position="38"/>
    </location>
</feature>
<dbReference type="STRING" id="1797711.A2870_00310"/>
<evidence type="ECO:0000313" key="3">
    <source>
        <dbReference type="Proteomes" id="UP000179102"/>
    </source>
</evidence>
<proteinExistence type="predicted"/>
<dbReference type="Proteomes" id="UP000179102">
    <property type="component" value="Unassembled WGS sequence"/>
</dbReference>